<name>A0A9N7VMI3_PLEPL</name>
<protein>
    <submittedName>
        <fullName evidence="2">Uncharacterized protein</fullName>
    </submittedName>
</protein>
<dbReference type="AlphaFoldDB" id="A0A9N7VMI3"/>
<feature type="region of interest" description="Disordered" evidence="1">
    <location>
        <begin position="67"/>
        <end position="120"/>
    </location>
</feature>
<dbReference type="EMBL" id="CADEAL010004122">
    <property type="protein sequence ID" value="CAB1452259.1"/>
    <property type="molecule type" value="Genomic_DNA"/>
</dbReference>
<sequence>MTSLRGRDLLLPAPANHNLTSSSRNVSGPGRRALRVPHSGDSAIFPGAAPPAVGSELTRDLLILRRSPPGSDGHFKQGRARPAAPGHVTDSERRTWSRGPESRFTGLDRMWSAERRGPAA</sequence>
<gene>
    <name evidence="2" type="ORF">PLEPLA_LOCUS39999</name>
</gene>
<comment type="caution">
    <text evidence="2">The sequence shown here is derived from an EMBL/GenBank/DDBJ whole genome shotgun (WGS) entry which is preliminary data.</text>
</comment>
<feature type="compositionally biased region" description="Polar residues" evidence="1">
    <location>
        <begin position="17"/>
        <end position="26"/>
    </location>
</feature>
<dbReference type="Proteomes" id="UP001153269">
    <property type="component" value="Unassembled WGS sequence"/>
</dbReference>
<keyword evidence="3" id="KW-1185">Reference proteome</keyword>
<proteinExistence type="predicted"/>
<reference evidence="2" key="1">
    <citation type="submission" date="2020-03" db="EMBL/GenBank/DDBJ databases">
        <authorList>
            <person name="Weist P."/>
        </authorList>
    </citation>
    <scope>NUCLEOTIDE SEQUENCE</scope>
</reference>
<feature type="region of interest" description="Disordered" evidence="1">
    <location>
        <begin position="1"/>
        <end position="31"/>
    </location>
</feature>
<evidence type="ECO:0000313" key="3">
    <source>
        <dbReference type="Proteomes" id="UP001153269"/>
    </source>
</evidence>
<feature type="compositionally biased region" description="Basic and acidic residues" evidence="1">
    <location>
        <begin position="111"/>
        <end position="120"/>
    </location>
</feature>
<accession>A0A9N7VMI3</accession>
<evidence type="ECO:0000256" key="1">
    <source>
        <dbReference type="SAM" id="MobiDB-lite"/>
    </source>
</evidence>
<organism evidence="2 3">
    <name type="scientific">Pleuronectes platessa</name>
    <name type="common">European plaice</name>
    <dbReference type="NCBI Taxonomy" id="8262"/>
    <lineage>
        <taxon>Eukaryota</taxon>
        <taxon>Metazoa</taxon>
        <taxon>Chordata</taxon>
        <taxon>Craniata</taxon>
        <taxon>Vertebrata</taxon>
        <taxon>Euteleostomi</taxon>
        <taxon>Actinopterygii</taxon>
        <taxon>Neopterygii</taxon>
        <taxon>Teleostei</taxon>
        <taxon>Neoteleostei</taxon>
        <taxon>Acanthomorphata</taxon>
        <taxon>Carangaria</taxon>
        <taxon>Pleuronectiformes</taxon>
        <taxon>Pleuronectoidei</taxon>
        <taxon>Pleuronectidae</taxon>
        <taxon>Pleuronectes</taxon>
    </lineage>
</organism>
<evidence type="ECO:0000313" key="2">
    <source>
        <dbReference type="EMBL" id="CAB1452259.1"/>
    </source>
</evidence>